<dbReference type="OrthoDB" id="6359816at2759"/>
<dbReference type="PANTHER" id="PTHR24413">
    <property type="entry name" value="SPECKLE-TYPE POZ PROTEIN"/>
    <property type="match status" value="1"/>
</dbReference>
<evidence type="ECO:0000256" key="1">
    <source>
        <dbReference type="SAM" id="MobiDB-lite"/>
    </source>
</evidence>
<dbReference type="Gene3D" id="3.30.710.10">
    <property type="entry name" value="Potassium Channel Kv1.1, Chain A"/>
    <property type="match status" value="1"/>
</dbReference>
<organism evidence="2 3">
    <name type="scientific">Linnemannia hyalina</name>
    <dbReference type="NCBI Taxonomy" id="64524"/>
    <lineage>
        <taxon>Eukaryota</taxon>
        <taxon>Fungi</taxon>
        <taxon>Fungi incertae sedis</taxon>
        <taxon>Mucoromycota</taxon>
        <taxon>Mortierellomycotina</taxon>
        <taxon>Mortierellomycetes</taxon>
        <taxon>Mortierellales</taxon>
        <taxon>Mortierellaceae</taxon>
        <taxon>Linnemannia</taxon>
    </lineage>
</organism>
<dbReference type="AlphaFoldDB" id="A0A9P8BY24"/>
<feature type="region of interest" description="Disordered" evidence="1">
    <location>
        <begin position="207"/>
        <end position="235"/>
    </location>
</feature>
<reference evidence="2" key="1">
    <citation type="submission" date="2021-06" db="EMBL/GenBank/DDBJ databases">
        <title>Genome Sequence of Mortierella hyaline Strain SCG-10, a Cold-Adapted, Nitrate-Reducing Fungus Isolated from Soil in Minnesota, USA.</title>
        <authorList>
            <person name="Aldossari N."/>
        </authorList>
    </citation>
    <scope>NUCLEOTIDE SEQUENCE</scope>
    <source>
        <strain evidence="2">SCG-10</strain>
    </source>
</reference>
<dbReference type="EMBL" id="JAHRHY010000001">
    <property type="protein sequence ID" value="KAG9073254.1"/>
    <property type="molecule type" value="Genomic_DNA"/>
</dbReference>
<keyword evidence="3" id="KW-1185">Reference proteome</keyword>
<gene>
    <name evidence="2" type="ORF">KI688_001046</name>
</gene>
<evidence type="ECO:0000313" key="2">
    <source>
        <dbReference type="EMBL" id="KAG9073254.1"/>
    </source>
</evidence>
<feature type="compositionally biased region" description="Polar residues" evidence="1">
    <location>
        <begin position="218"/>
        <end position="229"/>
    </location>
</feature>
<proteinExistence type="predicted"/>
<accession>A0A9P8BY24</accession>
<comment type="caution">
    <text evidence="2">The sequence shown here is derived from an EMBL/GenBank/DDBJ whole genome shotgun (WGS) entry which is preliminary data.</text>
</comment>
<dbReference type="InterPro" id="IPR011333">
    <property type="entry name" value="SKP1/BTB/POZ_sf"/>
</dbReference>
<protein>
    <recommendedName>
        <fullName evidence="4">BTB domain-containing protein</fullName>
    </recommendedName>
</protein>
<evidence type="ECO:0008006" key="4">
    <source>
        <dbReference type="Google" id="ProtNLM"/>
    </source>
</evidence>
<sequence>MAPVAESLNAVQEITLSVVLPLLSDNNNKTITSTPCAFSSYWTLTLTRSGKMLTIAVVRSCGSHKDYTYYNSMLVFARGEYDRGEKVSSDAIVFINGGTHQGTFEAEKVIRDGKYDFEIVFCTGNGLFRKPTPPSPPKNMDIIPLLLKDANSVDVCFTFTSDKIYSNIGLWAHRVVLARHKVFSKLLQQQDELQSLVASTAKAENENDKAAKLDSDAESTSTVSADGSPTPSPIAGAGDTRSLVIEVDKFSLATFCALLYYVYTDEVHLAIDTDRFAISSCEGSLVWRDPTTGKTRDSVRWHPTDCNSPWKLKDVTWNELLEAADYYGITDLRANCVKKVISGMNQSNVVGTLFSKSVNGVEVRQAAMEFIVKHWGSIFQKGKDGCSGVDPFAAYRGREECHEVLIELMHMKTRSD</sequence>
<dbReference type="SUPFAM" id="SSF54695">
    <property type="entry name" value="POZ domain"/>
    <property type="match status" value="1"/>
</dbReference>
<dbReference type="Proteomes" id="UP000707451">
    <property type="component" value="Unassembled WGS sequence"/>
</dbReference>
<evidence type="ECO:0000313" key="3">
    <source>
        <dbReference type="Proteomes" id="UP000707451"/>
    </source>
</evidence>
<name>A0A9P8BY24_9FUNG</name>